<dbReference type="EMBL" id="MN738948">
    <property type="protein sequence ID" value="QHT32771.1"/>
    <property type="molecule type" value="Genomic_DNA"/>
</dbReference>
<proteinExistence type="predicted"/>
<dbReference type="AlphaFoldDB" id="A0A6C0EVQ1"/>
<organism evidence="1">
    <name type="scientific">viral metagenome</name>
    <dbReference type="NCBI Taxonomy" id="1070528"/>
    <lineage>
        <taxon>unclassified sequences</taxon>
        <taxon>metagenomes</taxon>
        <taxon>organismal metagenomes</taxon>
    </lineage>
</organism>
<name>A0A6C0EVQ1_9ZZZZ</name>
<reference evidence="1" key="1">
    <citation type="journal article" date="2020" name="Nature">
        <title>Giant virus diversity and host interactions through global metagenomics.</title>
        <authorList>
            <person name="Schulz F."/>
            <person name="Roux S."/>
            <person name="Paez-Espino D."/>
            <person name="Jungbluth S."/>
            <person name="Walsh D.A."/>
            <person name="Denef V.J."/>
            <person name="McMahon K.D."/>
            <person name="Konstantinidis K.T."/>
            <person name="Eloe-Fadrosh E.A."/>
            <person name="Kyrpides N.C."/>
            <person name="Woyke T."/>
        </authorList>
    </citation>
    <scope>NUCLEOTIDE SEQUENCE</scope>
    <source>
        <strain evidence="1">GVMAG-M-3300009161-30</strain>
    </source>
</reference>
<sequence length="387" mass="46269">MIFTRYLYLQDEVKIALMVSLLNKNNASIFWAYELYYSGFEKELFKLLWKIYYAFYYTLNPAFQQYFIKKHKDWLKMGASIERDKFISIIVNNLLIRPFNLDVFMLRQTTKSEKSKTTNNSVFLQMLQKNEYVNVAEYILHQCPVDKLVDTLNSVVGYFISKNVSLDKTKIMKNYISVTRLSLVDIRVLLLSNIMLYYSLEAGLTMGKKLYIIVDPSDIVMYETITTNDKLAARDILPIACMYNIDEHQCLSLFNTDRNNLEENGNERNESKFSDYTPERKRRSIQEMYWYHWEYYASFSPIWLDRIAKYKGVLNHIDKKVEFIDYAHMEEFYDQFGYEPDEQKREIQEKNIQPIKNIRTWSSFYEEFKHNSLLCCQPEPLRSVVKA</sequence>
<evidence type="ECO:0000313" key="1">
    <source>
        <dbReference type="EMBL" id="QHT32771.1"/>
    </source>
</evidence>
<protein>
    <submittedName>
        <fullName evidence="1">Uncharacterized protein</fullName>
    </submittedName>
</protein>
<accession>A0A6C0EVQ1</accession>